<dbReference type="EMBL" id="DVLP01000279">
    <property type="protein sequence ID" value="HIT75778.1"/>
    <property type="molecule type" value="Genomic_DNA"/>
</dbReference>
<evidence type="ECO:0000313" key="2">
    <source>
        <dbReference type="EMBL" id="HIT75778.1"/>
    </source>
</evidence>
<proteinExistence type="predicted"/>
<dbReference type="PROSITE" id="PS50983">
    <property type="entry name" value="FE_B12_PBP"/>
    <property type="match status" value="1"/>
</dbReference>
<comment type="caution">
    <text evidence="2">The sequence shown here is derived from an EMBL/GenBank/DDBJ whole genome shotgun (WGS) entry which is preliminary data.</text>
</comment>
<evidence type="ECO:0000259" key="1">
    <source>
        <dbReference type="PROSITE" id="PS50983"/>
    </source>
</evidence>
<sequence>MNGLSSYKEDGSIVNLGSHNEPDLEAVVAVDPDLIINGQR</sequence>
<dbReference type="Proteomes" id="UP000886842">
    <property type="component" value="Unassembled WGS sequence"/>
</dbReference>
<accession>A0A9D1GZF0</accession>
<name>A0A9D1GZF0_9ACTN</name>
<organism evidence="2 3">
    <name type="scientific">Candidatus Avipropionibacterium avicola</name>
    <dbReference type="NCBI Taxonomy" id="2840701"/>
    <lineage>
        <taxon>Bacteria</taxon>
        <taxon>Bacillati</taxon>
        <taxon>Actinomycetota</taxon>
        <taxon>Actinomycetes</taxon>
        <taxon>Propionibacteriales</taxon>
        <taxon>Propionibacteriaceae</taxon>
        <taxon>Propionibacteriaceae incertae sedis</taxon>
        <taxon>Candidatus Avipropionibacterium</taxon>
    </lineage>
</organism>
<feature type="non-terminal residue" evidence="2">
    <location>
        <position position="40"/>
    </location>
</feature>
<dbReference type="InterPro" id="IPR002491">
    <property type="entry name" value="ABC_transptr_periplasmic_BD"/>
</dbReference>
<evidence type="ECO:0000313" key="3">
    <source>
        <dbReference type="Proteomes" id="UP000886842"/>
    </source>
</evidence>
<dbReference type="AlphaFoldDB" id="A0A9D1GZF0"/>
<dbReference type="SUPFAM" id="SSF53807">
    <property type="entry name" value="Helical backbone' metal receptor"/>
    <property type="match status" value="1"/>
</dbReference>
<reference evidence="2" key="2">
    <citation type="journal article" date="2021" name="PeerJ">
        <title>Extensive microbial diversity within the chicken gut microbiome revealed by metagenomics and culture.</title>
        <authorList>
            <person name="Gilroy R."/>
            <person name="Ravi A."/>
            <person name="Getino M."/>
            <person name="Pursley I."/>
            <person name="Horton D.L."/>
            <person name="Alikhan N.F."/>
            <person name="Baker D."/>
            <person name="Gharbi K."/>
            <person name="Hall N."/>
            <person name="Watson M."/>
            <person name="Adriaenssens E.M."/>
            <person name="Foster-Nyarko E."/>
            <person name="Jarju S."/>
            <person name="Secka A."/>
            <person name="Antonio M."/>
            <person name="Oren A."/>
            <person name="Chaudhuri R.R."/>
            <person name="La Ragione R."/>
            <person name="Hildebrand F."/>
            <person name="Pallen M.J."/>
        </authorList>
    </citation>
    <scope>NUCLEOTIDE SEQUENCE</scope>
    <source>
        <strain evidence="2">ChiGjej1B1-24693</strain>
    </source>
</reference>
<feature type="domain" description="Fe/B12 periplasmic-binding" evidence="1">
    <location>
        <begin position="1"/>
        <end position="40"/>
    </location>
</feature>
<dbReference type="Gene3D" id="3.40.50.1980">
    <property type="entry name" value="Nitrogenase molybdenum iron protein domain"/>
    <property type="match status" value="1"/>
</dbReference>
<gene>
    <name evidence="2" type="ORF">IAA98_09350</name>
</gene>
<protein>
    <submittedName>
        <fullName evidence="2">ABC transporter substrate-binding protein</fullName>
    </submittedName>
</protein>
<reference evidence="2" key="1">
    <citation type="submission" date="2020-10" db="EMBL/GenBank/DDBJ databases">
        <authorList>
            <person name="Gilroy R."/>
        </authorList>
    </citation>
    <scope>NUCLEOTIDE SEQUENCE</scope>
    <source>
        <strain evidence="2">ChiGjej1B1-24693</strain>
    </source>
</reference>